<organism evidence="2">
    <name type="scientific">Chromera velia CCMP2878</name>
    <dbReference type="NCBI Taxonomy" id="1169474"/>
    <lineage>
        <taxon>Eukaryota</taxon>
        <taxon>Sar</taxon>
        <taxon>Alveolata</taxon>
        <taxon>Colpodellida</taxon>
        <taxon>Chromeraceae</taxon>
        <taxon>Chromera</taxon>
    </lineage>
</organism>
<dbReference type="AlphaFoldDB" id="A0A0G4IA34"/>
<dbReference type="InterPro" id="IPR036770">
    <property type="entry name" value="Ankyrin_rpt-contain_sf"/>
</dbReference>
<dbReference type="SUPFAM" id="SSF140860">
    <property type="entry name" value="Pseudo ankyrin repeat-like"/>
    <property type="match status" value="1"/>
</dbReference>
<protein>
    <submittedName>
        <fullName evidence="2">Uncharacterized protein</fullName>
    </submittedName>
</protein>
<dbReference type="EMBL" id="CDMZ01005736">
    <property type="protein sequence ID" value="CEM53903.1"/>
    <property type="molecule type" value="Genomic_DNA"/>
</dbReference>
<dbReference type="Pfam" id="PF12796">
    <property type="entry name" value="Ank_2"/>
    <property type="match status" value="1"/>
</dbReference>
<evidence type="ECO:0000256" key="1">
    <source>
        <dbReference type="SAM" id="MobiDB-lite"/>
    </source>
</evidence>
<evidence type="ECO:0000313" key="2">
    <source>
        <dbReference type="EMBL" id="CEM53903.1"/>
    </source>
</evidence>
<accession>A0A0G4IA34</accession>
<feature type="region of interest" description="Disordered" evidence="1">
    <location>
        <begin position="177"/>
        <end position="204"/>
    </location>
</feature>
<gene>
    <name evidence="2" type="ORF">Cvel_12349</name>
</gene>
<dbReference type="Gene3D" id="1.25.40.20">
    <property type="entry name" value="Ankyrin repeat-containing domain"/>
    <property type="match status" value="1"/>
</dbReference>
<reference evidence="2" key="1">
    <citation type="submission" date="2014-11" db="EMBL/GenBank/DDBJ databases">
        <authorList>
            <person name="Otto D Thomas"/>
            <person name="Naeem Raeece"/>
        </authorList>
    </citation>
    <scope>NUCLEOTIDE SEQUENCE</scope>
</reference>
<feature type="compositionally biased region" description="Gly residues" evidence="1">
    <location>
        <begin position="188"/>
        <end position="204"/>
    </location>
</feature>
<sequence>MERKRSTSLAFGTKPEPGYLDPPTAALVEAAEKGDLSYIKQKSHAAERGFTSLVMDTAATFGQMEVVRFLHQHRTEGCTYMALHGAVCHGHLDVADFLLKHRCEGIWAAALLTSLIHGDVGMINFLMTNSKRGDDQMDSISKLANDVLKRKLSSHETATLVDWFSRQPPLPSRVCNRVPPLSRREGSGSRGGASVDGGSIGFFK</sequence>
<name>A0A0G4IA34_9ALVE</name>
<dbReference type="InterPro" id="IPR002110">
    <property type="entry name" value="Ankyrin_rpt"/>
</dbReference>
<dbReference type="InterPro" id="IPR052050">
    <property type="entry name" value="SecEffector_AnkRepeat"/>
</dbReference>
<proteinExistence type="predicted"/>
<dbReference type="PANTHER" id="PTHR46586">
    <property type="entry name" value="ANKYRIN REPEAT-CONTAINING PROTEIN"/>
    <property type="match status" value="1"/>
</dbReference>
<dbReference type="PANTHER" id="PTHR46586:SF3">
    <property type="entry name" value="ANKYRIN REPEAT-CONTAINING PROTEIN"/>
    <property type="match status" value="1"/>
</dbReference>
<dbReference type="VEuPathDB" id="CryptoDB:Cvel_12349"/>